<name>A0A7R9LTN1_9ACAR</name>
<dbReference type="EMBL" id="OC917443">
    <property type="protein sequence ID" value="CAD7647070.1"/>
    <property type="molecule type" value="Genomic_DNA"/>
</dbReference>
<dbReference type="OrthoDB" id="539995at2759"/>
<evidence type="ECO:0008006" key="3">
    <source>
        <dbReference type="Google" id="ProtNLM"/>
    </source>
</evidence>
<protein>
    <recommendedName>
        <fullName evidence="3">Protein N-terminal asparagine amidohydrolase</fullName>
    </recommendedName>
</protein>
<sequence length="329" mass="37025">MPLIINGLVIDEVPNDTNSLFDNYPHFKESSASLVSEAPKVISSVALLYVCQREYAIVTPHDKNISIVGTEDTTTCCTGVLRHSASGVVCLAHFDGSDLQKLDKYIETMIKKIEEVNIGLGLTDGHLELHLIGGFNDSRRYSEDLVLQLLYAYHRQSVNIDLMTACVCKLNNSLRGTTNWPVIYGIGVNVKTGQFFPATFTDKGPDIPLRSARLYTGCHEMLDIYDTNMSLLRIGPFNYRPMRGVDLWLSQSDEPMRGVDLWLSQSDEFILQHLSTSPEVEPPGFVDDAKATLKFIQQHPFPGVTIFPDNRPRYYRKDDLTGQWVPICY</sequence>
<dbReference type="GO" id="GO:0006511">
    <property type="term" value="P:ubiquitin-dependent protein catabolic process"/>
    <property type="evidence" value="ECO:0007669"/>
    <property type="project" value="TreeGrafter"/>
</dbReference>
<dbReference type="Proteomes" id="UP000728032">
    <property type="component" value="Unassembled WGS sequence"/>
</dbReference>
<accession>A0A7R9LTN1</accession>
<dbReference type="PANTHER" id="PTHR12498:SF0">
    <property type="entry name" value="PROTEIN N-TERMINAL ASPARAGINE AMIDOHYDROLASE"/>
    <property type="match status" value="1"/>
</dbReference>
<evidence type="ECO:0000313" key="2">
    <source>
        <dbReference type="Proteomes" id="UP000728032"/>
    </source>
</evidence>
<dbReference type="EMBL" id="CAJPVJ010002618">
    <property type="protein sequence ID" value="CAG2166547.1"/>
    <property type="molecule type" value="Genomic_DNA"/>
</dbReference>
<evidence type="ECO:0000313" key="1">
    <source>
        <dbReference type="EMBL" id="CAD7647070.1"/>
    </source>
</evidence>
<gene>
    <name evidence="1" type="ORF">ONB1V03_LOCUS6066</name>
</gene>
<dbReference type="InterPro" id="IPR026750">
    <property type="entry name" value="NTAN1"/>
</dbReference>
<keyword evidence="2" id="KW-1185">Reference proteome</keyword>
<dbReference type="Pfam" id="PF14736">
    <property type="entry name" value="N_Asn_amidohyd"/>
    <property type="match status" value="1"/>
</dbReference>
<proteinExistence type="predicted"/>
<dbReference type="PANTHER" id="PTHR12498">
    <property type="entry name" value="N-TERMINAL ASPARAGINE AMIDOHYDROLASE"/>
    <property type="match status" value="1"/>
</dbReference>
<reference evidence="1" key="1">
    <citation type="submission" date="2020-11" db="EMBL/GenBank/DDBJ databases">
        <authorList>
            <person name="Tran Van P."/>
        </authorList>
    </citation>
    <scope>NUCLEOTIDE SEQUENCE</scope>
</reference>
<dbReference type="GO" id="GO:0008418">
    <property type="term" value="F:protein-N-terminal asparagine amidohydrolase activity"/>
    <property type="evidence" value="ECO:0007669"/>
    <property type="project" value="InterPro"/>
</dbReference>
<dbReference type="GO" id="GO:0005634">
    <property type="term" value="C:nucleus"/>
    <property type="evidence" value="ECO:0007669"/>
    <property type="project" value="TreeGrafter"/>
</dbReference>
<organism evidence="1">
    <name type="scientific">Oppiella nova</name>
    <dbReference type="NCBI Taxonomy" id="334625"/>
    <lineage>
        <taxon>Eukaryota</taxon>
        <taxon>Metazoa</taxon>
        <taxon>Ecdysozoa</taxon>
        <taxon>Arthropoda</taxon>
        <taxon>Chelicerata</taxon>
        <taxon>Arachnida</taxon>
        <taxon>Acari</taxon>
        <taxon>Acariformes</taxon>
        <taxon>Sarcoptiformes</taxon>
        <taxon>Oribatida</taxon>
        <taxon>Brachypylina</taxon>
        <taxon>Oppioidea</taxon>
        <taxon>Oppiidae</taxon>
        <taxon>Oppiella</taxon>
    </lineage>
</organism>
<dbReference type="AlphaFoldDB" id="A0A7R9LTN1"/>